<name>A0ABT0UCD4_9BACT</name>
<evidence type="ECO:0000313" key="2">
    <source>
        <dbReference type="EMBL" id="MCM2374140.1"/>
    </source>
</evidence>
<keyword evidence="1" id="KW-1133">Transmembrane helix</keyword>
<keyword evidence="1" id="KW-0472">Membrane</keyword>
<protein>
    <submittedName>
        <fullName evidence="2">DUF2752 domain-containing protein</fullName>
    </submittedName>
</protein>
<dbReference type="InterPro" id="IPR021215">
    <property type="entry name" value="DUF2752"/>
</dbReference>
<sequence>MSSIEPSRPISKPPPTVADEIDTVDSVAPVVVDAEPVETETVDETPVYAELVDPDPIVGEVPPGQLRLRVAALLVMLVTLTPLGVARTLTPATQGLGTHQQLGLPPCSMRVLFSIRCPACGMTTSWSHWTRGQWISSFQSNTGGTLLAFLVPVIAFLAGRVLWTGRLPSTTTSYRIGWAIVAIGAITLSDWFIRLTL</sequence>
<organism evidence="2 3">
    <name type="scientific">Aporhodopirellula aestuarii</name>
    <dbReference type="NCBI Taxonomy" id="2950107"/>
    <lineage>
        <taxon>Bacteria</taxon>
        <taxon>Pseudomonadati</taxon>
        <taxon>Planctomycetota</taxon>
        <taxon>Planctomycetia</taxon>
        <taxon>Pirellulales</taxon>
        <taxon>Pirellulaceae</taxon>
        <taxon>Aporhodopirellula</taxon>
    </lineage>
</organism>
<feature type="transmembrane region" description="Helical" evidence="1">
    <location>
        <begin position="175"/>
        <end position="193"/>
    </location>
</feature>
<accession>A0ABT0UCD4</accession>
<evidence type="ECO:0000256" key="1">
    <source>
        <dbReference type="SAM" id="Phobius"/>
    </source>
</evidence>
<gene>
    <name evidence="2" type="ORF">NB063_26290</name>
</gene>
<evidence type="ECO:0000313" key="3">
    <source>
        <dbReference type="Proteomes" id="UP001202961"/>
    </source>
</evidence>
<comment type="caution">
    <text evidence="2">The sequence shown here is derived from an EMBL/GenBank/DDBJ whole genome shotgun (WGS) entry which is preliminary data.</text>
</comment>
<reference evidence="2 3" key="1">
    <citation type="journal article" date="2022" name="Syst. Appl. Microbiol.">
        <title>Rhodopirellula aestuarii sp. nov., a novel member of the genus Rhodopirellula isolated from brackish sediments collected in the Tagus River estuary, Portugal.</title>
        <authorList>
            <person name="Vitorino I.R."/>
            <person name="Klimek D."/>
            <person name="Calusinska M."/>
            <person name="Lobo-da-Cunha A."/>
            <person name="Vasconcelos V."/>
            <person name="Lage O.M."/>
        </authorList>
    </citation>
    <scope>NUCLEOTIDE SEQUENCE [LARGE SCALE GENOMIC DNA]</scope>
    <source>
        <strain evidence="2 3">ICT_H3.1</strain>
    </source>
</reference>
<feature type="transmembrane region" description="Helical" evidence="1">
    <location>
        <begin position="144"/>
        <end position="163"/>
    </location>
</feature>
<dbReference type="RefSeq" id="WP_250932028.1">
    <property type="nucleotide sequence ID" value="NZ_JAMQBK010000079.1"/>
</dbReference>
<dbReference type="Proteomes" id="UP001202961">
    <property type="component" value="Unassembled WGS sequence"/>
</dbReference>
<keyword evidence="3" id="KW-1185">Reference proteome</keyword>
<dbReference type="Pfam" id="PF10825">
    <property type="entry name" value="DUF2752"/>
    <property type="match status" value="1"/>
</dbReference>
<keyword evidence="1" id="KW-0812">Transmembrane</keyword>
<proteinExistence type="predicted"/>
<dbReference type="EMBL" id="JAMQBK010000079">
    <property type="protein sequence ID" value="MCM2374140.1"/>
    <property type="molecule type" value="Genomic_DNA"/>
</dbReference>